<accession>A0A7Y2H1L2</accession>
<dbReference type="EMBL" id="JABDJR010000183">
    <property type="protein sequence ID" value="NNF06081.1"/>
    <property type="molecule type" value="Genomic_DNA"/>
</dbReference>
<evidence type="ECO:0000313" key="3">
    <source>
        <dbReference type="Proteomes" id="UP000547674"/>
    </source>
</evidence>
<dbReference type="InterPro" id="IPR006626">
    <property type="entry name" value="PbH1"/>
</dbReference>
<sequence length="284" mass="29500">MNRYMLLALAFSLATPTLTQGRTWKIEVDGLGGAPTIQAGIDSAAVGDTVLVGPGTYFENISFKGKDLSLIGERGPHFTIIDGSEGDDTVVFFPGGETRDCLLHGFTITGGRGARDPGSARGGGIYCPTGSPVIRGNLIVGNTADRDGTGTGGGMTVGRGTLAKEIPAPLIENNTFENNVAVGTGGALTLQHTRAIVRLNKFYKNRILVGDGGAIFQQQIRPSEVVLEDNEFWENRANDHGGAIHVDHIGPGAGPTTITGNLLVRNIGEGLDLGDTGSGGGIYV</sequence>
<dbReference type="AlphaFoldDB" id="A0A7Y2H1L2"/>
<dbReference type="InterPro" id="IPR012334">
    <property type="entry name" value="Pectin_lyas_fold"/>
</dbReference>
<organism evidence="2 3">
    <name type="scientific">Eiseniibacteriota bacterium</name>
    <dbReference type="NCBI Taxonomy" id="2212470"/>
    <lineage>
        <taxon>Bacteria</taxon>
        <taxon>Candidatus Eiseniibacteriota</taxon>
    </lineage>
</organism>
<evidence type="ECO:0000259" key="1">
    <source>
        <dbReference type="Pfam" id="PF13229"/>
    </source>
</evidence>
<dbReference type="Proteomes" id="UP000547674">
    <property type="component" value="Unassembled WGS sequence"/>
</dbReference>
<gene>
    <name evidence="2" type="ORF">HKN21_04920</name>
</gene>
<dbReference type="InterPro" id="IPR011050">
    <property type="entry name" value="Pectin_lyase_fold/virulence"/>
</dbReference>
<dbReference type="SMART" id="SM00710">
    <property type="entry name" value="PbH1"/>
    <property type="match status" value="5"/>
</dbReference>
<protein>
    <recommendedName>
        <fullName evidence="1">Right handed beta helix domain-containing protein</fullName>
    </recommendedName>
</protein>
<dbReference type="Pfam" id="PF13229">
    <property type="entry name" value="Beta_helix"/>
    <property type="match status" value="1"/>
</dbReference>
<reference evidence="2 3" key="1">
    <citation type="submission" date="2020-03" db="EMBL/GenBank/DDBJ databases">
        <title>Metabolic flexibility allows generalist bacteria to become dominant in a frequently disturbed ecosystem.</title>
        <authorList>
            <person name="Chen Y.-J."/>
            <person name="Leung P.M."/>
            <person name="Bay S.K."/>
            <person name="Hugenholtz P."/>
            <person name="Kessler A.J."/>
            <person name="Shelley G."/>
            <person name="Waite D.W."/>
            <person name="Cook P.L."/>
            <person name="Greening C."/>
        </authorList>
    </citation>
    <scope>NUCLEOTIDE SEQUENCE [LARGE SCALE GENOMIC DNA]</scope>
    <source>
        <strain evidence="2">SS_bin_28</strain>
    </source>
</reference>
<comment type="caution">
    <text evidence="2">The sequence shown here is derived from an EMBL/GenBank/DDBJ whole genome shotgun (WGS) entry which is preliminary data.</text>
</comment>
<dbReference type="InterPro" id="IPR039448">
    <property type="entry name" value="Beta_helix"/>
</dbReference>
<feature type="non-terminal residue" evidence="2">
    <location>
        <position position="284"/>
    </location>
</feature>
<dbReference type="SUPFAM" id="SSF51126">
    <property type="entry name" value="Pectin lyase-like"/>
    <property type="match status" value="1"/>
</dbReference>
<proteinExistence type="predicted"/>
<evidence type="ECO:0000313" key="2">
    <source>
        <dbReference type="EMBL" id="NNF06081.1"/>
    </source>
</evidence>
<feature type="domain" description="Right handed beta helix" evidence="1">
    <location>
        <begin position="122"/>
        <end position="278"/>
    </location>
</feature>
<name>A0A7Y2H1L2_UNCEI</name>
<dbReference type="Gene3D" id="2.160.20.10">
    <property type="entry name" value="Single-stranded right-handed beta-helix, Pectin lyase-like"/>
    <property type="match status" value="1"/>
</dbReference>